<keyword evidence="15" id="KW-0675">Receptor</keyword>
<keyword evidence="5" id="KW-0433">Leucine-rich repeat</keyword>
<dbReference type="InterPro" id="IPR008271">
    <property type="entry name" value="Ser/Thr_kinase_AS"/>
</dbReference>
<gene>
    <name evidence="22" type="ORF">GIB67_026601</name>
</gene>
<dbReference type="SUPFAM" id="SSF56112">
    <property type="entry name" value="Protein kinase-like (PK-like)"/>
    <property type="match status" value="1"/>
</dbReference>
<keyword evidence="10 17" id="KW-0547">Nucleotide-binding</keyword>
<dbReference type="AlphaFoldDB" id="A0A7J7NNF1"/>
<feature type="domain" description="Protein kinase" evidence="21">
    <location>
        <begin position="551"/>
        <end position="824"/>
    </location>
</feature>
<keyword evidence="12 17" id="KW-0067">ATP-binding</keyword>
<keyword evidence="11" id="KW-0418">Kinase</keyword>
<dbReference type="CDD" id="cd14066">
    <property type="entry name" value="STKc_IRAK"/>
    <property type="match status" value="1"/>
</dbReference>
<dbReference type="Pfam" id="PF13855">
    <property type="entry name" value="LRR_8"/>
    <property type="match status" value="1"/>
</dbReference>
<keyword evidence="23" id="KW-1185">Reference proteome</keyword>
<dbReference type="GO" id="GO:0016020">
    <property type="term" value="C:membrane"/>
    <property type="evidence" value="ECO:0007669"/>
    <property type="project" value="UniProtKB-SubCell"/>
</dbReference>
<sequence>MFQAKIYVLGCFLGASFLCFDLLTAAQFTDPSEVIALRAIKGSLVDPIKHLDSWNKGDPCTSNWTGVSCFDVMGSDDGYVHVQQLQLLNLNLSGSLSPEIGLLSHVEVLILNGNKLSGSLPDEIGYLPNLVRLQVDQNHISGTIPKSFANLNSIIHLHLNNNSISGQIPPELSRLPNVLHFQLDNNHFDGSQIPASYGNMSSLVKLSLRNCSLQGAIPDFSRITTLHYLDLSLNQLTGIIPPNKLSDNVTTMSLENNLLSGSISSSIWREKIFNVDEMLTLDFRNNSLSNIIGDLNSSANVTLRLQGNPVCHNANVNIARFCGSGTSTITGSLTNSAVGCPIQSCPTESFFEYVPTSPVPCFCASPLRVGYRLKSPSFLYFPPYQKSFDVYMTSSLSLDLYQISVDSFIWEHGPRLRMYLKLFPSFNNRSNTFNTSEIQRIKGRFTTWRFRGSDLYGPYELLNFTLLGPYSNENLASGRLGMSTSAIVGIALGAGFSVMATVLVVIFLVFRKHQRYQHTVSRKPPPTKISVKIDGTREFTYNEMAVATDSFNSTTQIGHGGYGNVYKGTIADGLVVAIKRAQKGSLQGEREFLTEIELLSRLHHRNLVSLVGYCDEAGEQMLVYEFMPNGTLCDLLSARSKESLSFAMRLSIALGSAKGILYLHTEADPPIFHRDIKSSNILLDSKLTAKVADFGLSLLAPVPNDEGIVPGHISTIVKGTPGYLDPEYFLTHMLTDKSDVYSLGVVFLELLTGKPPISFGKNIVREVNVAYKSGMVFSIVDNHMGSYPAECIEKFVKLALWCCQDLPPARPSMPEVVRELESIFSMIKKLDTIFLASSSEEYSVVKPSSMKSSSSTSYVSRDHSSSDVYGSDYNSSGYPSITPR</sequence>
<dbReference type="InterPro" id="IPR013210">
    <property type="entry name" value="LRR_N_plant-typ"/>
</dbReference>
<evidence type="ECO:0000313" key="23">
    <source>
        <dbReference type="Proteomes" id="UP000541444"/>
    </source>
</evidence>
<dbReference type="Pfam" id="PF00560">
    <property type="entry name" value="LRR_1"/>
    <property type="match status" value="2"/>
</dbReference>
<evidence type="ECO:0000256" key="16">
    <source>
        <dbReference type="ARBA" id="ARBA00023180"/>
    </source>
</evidence>
<accession>A0A7J7NNF1</accession>
<feature type="binding site" evidence="17">
    <location>
        <position position="579"/>
    </location>
    <ligand>
        <name>ATP</name>
        <dbReference type="ChEBI" id="CHEBI:30616"/>
    </ligand>
</feature>
<keyword evidence="6" id="KW-0808">Transferase</keyword>
<name>A0A7J7NNF1_9MAGN</name>
<feature type="region of interest" description="Disordered" evidence="18">
    <location>
        <begin position="845"/>
        <end position="884"/>
    </location>
</feature>
<proteinExistence type="inferred from homology"/>
<keyword evidence="7 19" id="KW-0812">Transmembrane</keyword>
<evidence type="ECO:0000256" key="4">
    <source>
        <dbReference type="ARBA" id="ARBA00022527"/>
    </source>
</evidence>
<feature type="signal peptide" evidence="20">
    <location>
        <begin position="1"/>
        <end position="26"/>
    </location>
</feature>
<protein>
    <recommendedName>
        <fullName evidence="3">non-specific serine/threonine protein kinase</fullName>
        <ecNumber evidence="3">2.7.11.1</ecNumber>
    </recommendedName>
</protein>
<dbReference type="Gene3D" id="1.10.510.10">
    <property type="entry name" value="Transferase(Phosphotransferase) domain 1"/>
    <property type="match status" value="1"/>
</dbReference>
<dbReference type="PANTHER" id="PTHR45974">
    <property type="entry name" value="RECEPTOR-LIKE PROTEIN 55"/>
    <property type="match status" value="1"/>
</dbReference>
<evidence type="ECO:0000256" key="14">
    <source>
        <dbReference type="ARBA" id="ARBA00023136"/>
    </source>
</evidence>
<dbReference type="Gene3D" id="3.30.200.20">
    <property type="entry name" value="Phosphorylase Kinase, domain 1"/>
    <property type="match status" value="1"/>
</dbReference>
<dbReference type="GO" id="GO:0004674">
    <property type="term" value="F:protein serine/threonine kinase activity"/>
    <property type="evidence" value="ECO:0007669"/>
    <property type="project" value="UniProtKB-KW"/>
</dbReference>
<evidence type="ECO:0000256" key="11">
    <source>
        <dbReference type="ARBA" id="ARBA00022777"/>
    </source>
</evidence>
<dbReference type="InterPro" id="IPR001611">
    <property type="entry name" value="Leu-rich_rpt"/>
</dbReference>
<dbReference type="Proteomes" id="UP000541444">
    <property type="component" value="Unassembled WGS sequence"/>
</dbReference>
<feature type="compositionally biased region" description="Low complexity" evidence="18">
    <location>
        <begin position="845"/>
        <end position="859"/>
    </location>
</feature>
<dbReference type="GO" id="GO:0005524">
    <property type="term" value="F:ATP binding"/>
    <property type="evidence" value="ECO:0007669"/>
    <property type="project" value="UniProtKB-UniRule"/>
</dbReference>
<organism evidence="22 23">
    <name type="scientific">Kingdonia uniflora</name>
    <dbReference type="NCBI Taxonomy" id="39325"/>
    <lineage>
        <taxon>Eukaryota</taxon>
        <taxon>Viridiplantae</taxon>
        <taxon>Streptophyta</taxon>
        <taxon>Embryophyta</taxon>
        <taxon>Tracheophyta</taxon>
        <taxon>Spermatophyta</taxon>
        <taxon>Magnoliopsida</taxon>
        <taxon>Ranunculales</taxon>
        <taxon>Circaeasteraceae</taxon>
        <taxon>Kingdonia</taxon>
    </lineage>
</organism>
<dbReference type="InterPro" id="IPR032675">
    <property type="entry name" value="LRR_dom_sf"/>
</dbReference>
<keyword evidence="14 19" id="KW-0472">Membrane</keyword>
<evidence type="ECO:0000256" key="2">
    <source>
        <dbReference type="ARBA" id="ARBA00008684"/>
    </source>
</evidence>
<dbReference type="PROSITE" id="PS51450">
    <property type="entry name" value="LRR"/>
    <property type="match status" value="1"/>
</dbReference>
<comment type="subcellular location">
    <subcellularLocation>
        <location evidence="1">Membrane</location>
        <topology evidence="1">Single-pass type I membrane protein</topology>
    </subcellularLocation>
</comment>
<dbReference type="InterPro" id="IPR000719">
    <property type="entry name" value="Prot_kinase_dom"/>
</dbReference>
<dbReference type="Pfam" id="PF00069">
    <property type="entry name" value="Pkinase"/>
    <property type="match status" value="1"/>
</dbReference>
<keyword evidence="16" id="KW-0325">Glycoprotein</keyword>
<dbReference type="Gene3D" id="3.80.10.10">
    <property type="entry name" value="Ribonuclease Inhibitor"/>
    <property type="match status" value="2"/>
</dbReference>
<keyword evidence="9" id="KW-0677">Repeat</keyword>
<evidence type="ECO:0000256" key="17">
    <source>
        <dbReference type="PROSITE-ProRule" id="PRU10141"/>
    </source>
</evidence>
<evidence type="ECO:0000256" key="7">
    <source>
        <dbReference type="ARBA" id="ARBA00022692"/>
    </source>
</evidence>
<comment type="similarity">
    <text evidence="2">Belongs to the protein kinase superfamily. Ser/Thr protein kinase family.</text>
</comment>
<evidence type="ECO:0000256" key="5">
    <source>
        <dbReference type="ARBA" id="ARBA00022614"/>
    </source>
</evidence>
<keyword evidence="4" id="KW-0723">Serine/threonine-protein kinase</keyword>
<feature type="chain" id="PRO_5029795810" description="non-specific serine/threonine protein kinase" evidence="20">
    <location>
        <begin position="27"/>
        <end position="884"/>
    </location>
</feature>
<evidence type="ECO:0000256" key="3">
    <source>
        <dbReference type="ARBA" id="ARBA00012513"/>
    </source>
</evidence>
<dbReference type="EC" id="2.7.11.1" evidence="3"/>
<keyword evidence="8 20" id="KW-0732">Signal</keyword>
<dbReference type="FunFam" id="3.80.10.10:FF:000041">
    <property type="entry name" value="LRR receptor-like serine/threonine-protein kinase ERECTA"/>
    <property type="match status" value="1"/>
</dbReference>
<dbReference type="PANTHER" id="PTHR45974:SF134">
    <property type="entry name" value="OS01G0960400 PROTEIN"/>
    <property type="match status" value="1"/>
</dbReference>
<dbReference type="SMART" id="SM00220">
    <property type="entry name" value="S_TKc"/>
    <property type="match status" value="1"/>
</dbReference>
<evidence type="ECO:0000256" key="8">
    <source>
        <dbReference type="ARBA" id="ARBA00022729"/>
    </source>
</evidence>
<dbReference type="InterPro" id="IPR017441">
    <property type="entry name" value="Protein_kinase_ATP_BS"/>
</dbReference>
<dbReference type="PROSITE" id="PS50011">
    <property type="entry name" value="PROTEIN_KINASE_DOM"/>
    <property type="match status" value="1"/>
</dbReference>
<evidence type="ECO:0000256" key="6">
    <source>
        <dbReference type="ARBA" id="ARBA00022679"/>
    </source>
</evidence>
<evidence type="ECO:0000256" key="1">
    <source>
        <dbReference type="ARBA" id="ARBA00004479"/>
    </source>
</evidence>
<dbReference type="EMBL" id="JACGCM010000685">
    <property type="protein sequence ID" value="KAF6168715.1"/>
    <property type="molecule type" value="Genomic_DNA"/>
</dbReference>
<evidence type="ECO:0000256" key="19">
    <source>
        <dbReference type="SAM" id="Phobius"/>
    </source>
</evidence>
<evidence type="ECO:0000259" key="21">
    <source>
        <dbReference type="PROSITE" id="PS50011"/>
    </source>
</evidence>
<keyword evidence="13 19" id="KW-1133">Transmembrane helix</keyword>
<dbReference type="OrthoDB" id="2020077at2759"/>
<evidence type="ECO:0000256" key="15">
    <source>
        <dbReference type="ARBA" id="ARBA00023170"/>
    </source>
</evidence>
<feature type="compositionally biased region" description="Polar residues" evidence="18">
    <location>
        <begin position="872"/>
        <end position="884"/>
    </location>
</feature>
<dbReference type="FunFam" id="3.30.200.20:FF:000328">
    <property type="entry name" value="Leucine-rich repeat protein kinase family protein"/>
    <property type="match status" value="1"/>
</dbReference>
<evidence type="ECO:0000256" key="9">
    <source>
        <dbReference type="ARBA" id="ARBA00022737"/>
    </source>
</evidence>
<dbReference type="InterPro" id="IPR011009">
    <property type="entry name" value="Kinase-like_dom_sf"/>
</dbReference>
<evidence type="ECO:0000256" key="12">
    <source>
        <dbReference type="ARBA" id="ARBA00022840"/>
    </source>
</evidence>
<evidence type="ECO:0000256" key="20">
    <source>
        <dbReference type="SAM" id="SignalP"/>
    </source>
</evidence>
<feature type="transmembrane region" description="Helical" evidence="19">
    <location>
        <begin position="486"/>
        <end position="510"/>
    </location>
</feature>
<dbReference type="FunFam" id="1.10.510.10:FF:000453">
    <property type="entry name" value="LRR receptor-like serine/threonine-protein kinase HSL2"/>
    <property type="match status" value="1"/>
</dbReference>
<evidence type="ECO:0000313" key="22">
    <source>
        <dbReference type="EMBL" id="KAF6168715.1"/>
    </source>
</evidence>
<dbReference type="PROSITE" id="PS00107">
    <property type="entry name" value="PROTEIN_KINASE_ATP"/>
    <property type="match status" value="1"/>
</dbReference>
<dbReference type="Pfam" id="PF08263">
    <property type="entry name" value="LRRNT_2"/>
    <property type="match status" value="1"/>
</dbReference>
<dbReference type="SUPFAM" id="SSF52058">
    <property type="entry name" value="L domain-like"/>
    <property type="match status" value="1"/>
</dbReference>
<dbReference type="FunFam" id="3.80.10.10:FF:000129">
    <property type="entry name" value="Leucine-rich repeat receptor-like kinase"/>
    <property type="match status" value="1"/>
</dbReference>
<reference evidence="22 23" key="1">
    <citation type="journal article" date="2020" name="IScience">
        <title>Genome Sequencing of the Endangered Kingdonia uniflora (Circaeasteraceae, Ranunculales) Reveals Potential Mechanisms of Evolutionary Specialization.</title>
        <authorList>
            <person name="Sun Y."/>
            <person name="Deng T."/>
            <person name="Zhang A."/>
            <person name="Moore M.J."/>
            <person name="Landis J.B."/>
            <person name="Lin N."/>
            <person name="Zhang H."/>
            <person name="Zhang X."/>
            <person name="Huang J."/>
            <person name="Zhang X."/>
            <person name="Sun H."/>
            <person name="Wang H."/>
        </authorList>
    </citation>
    <scope>NUCLEOTIDE SEQUENCE [LARGE SCALE GENOMIC DNA]</scope>
    <source>
        <strain evidence="22">TB1705</strain>
        <tissue evidence="22">Leaf</tissue>
    </source>
</reference>
<dbReference type="PROSITE" id="PS00108">
    <property type="entry name" value="PROTEIN_KINASE_ST"/>
    <property type="match status" value="1"/>
</dbReference>
<comment type="caution">
    <text evidence="22">The sequence shown here is derived from an EMBL/GenBank/DDBJ whole genome shotgun (WGS) entry which is preliminary data.</text>
</comment>
<evidence type="ECO:0000256" key="18">
    <source>
        <dbReference type="SAM" id="MobiDB-lite"/>
    </source>
</evidence>
<evidence type="ECO:0000256" key="10">
    <source>
        <dbReference type="ARBA" id="ARBA00022741"/>
    </source>
</evidence>
<evidence type="ECO:0000256" key="13">
    <source>
        <dbReference type="ARBA" id="ARBA00022989"/>
    </source>
</evidence>